<accession>A0ABQ4F469</accession>
<proteinExistence type="predicted"/>
<gene>
    <name evidence="1" type="ORF">Pma05_82470</name>
</gene>
<protein>
    <submittedName>
        <fullName evidence="1">Uncharacterized protein</fullName>
    </submittedName>
</protein>
<organism evidence="1 2">
    <name type="scientific">Plantactinospora mayteni</name>
    <dbReference type="NCBI Taxonomy" id="566021"/>
    <lineage>
        <taxon>Bacteria</taxon>
        <taxon>Bacillati</taxon>
        <taxon>Actinomycetota</taxon>
        <taxon>Actinomycetes</taxon>
        <taxon>Micromonosporales</taxon>
        <taxon>Micromonosporaceae</taxon>
        <taxon>Plantactinospora</taxon>
    </lineage>
</organism>
<name>A0ABQ4F469_9ACTN</name>
<evidence type="ECO:0000313" key="1">
    <source>
        <dbReference type="EMBL" id="GIH01675.1"/>
    </source>
</evidence>
<evidence type="ECO:0000313" key="2">
    <source>
        <dbReference type="Proteomes" id="UP000621500"/>
    </source>
</evidence>
<dbReference type="EMBL" id="BONX01000080">
    <property type="protein sequence ID" value="GIH01675.1"/>
    <property type="molecule type" value="Genomic_DNA"/>
</dbReference>
<comment type="caution">
    <text evidence="1">The sequence shown here is derived from an EMBL/GenBank/DDBJ whole genome shotgun (WGS) entry which is preliminary data.</text>
</comment>
<dbReference type="RefSeq" id="WP_203862912.1">
    <property type="nucleotide sequence ID" value="NZ_BAAAZQ010000046.1"/>
</dbReference>
<dbReference type="Proteomes" id="UP000621500">
    <property type="component" value="Unassembled WGS sequence"/>
</dbReference>
<reference evidence="1 2" key="1">
    <citation type="submission" date="2021-01" db="EMBL/GenBank/DDBJ databases">
        <title>Whole genome shotgun sequence of Plantactinospora mayteni NBRC 109088.</title>
        <authorList>
            <person name="Komaki H."/>
            <person name="Tamura T."/>
        </authorList>
    </citation>
    <scope>NUCLEOTIDE SEQUENCE [LARGE SCALE GENOMIC DNA]</scope>
    <source>
        <strain evidence="1 2">NBRC 109088</strain>
    </source>
</reference>
<sequence>MTTDPIEPLDPDIDESYADDIDDGPYVDENSGQVASHVGRDMVQNVHNWLGRYQAARELSDAFVQETIATFVERVYGPGGLSREAAAGILRERRHVLLVADPGTGRRTAAVGLLGGVPTPRREIPIDDDEQRLLPVDEVPWSSYGRCAYLLTVPPDSRNGRLRELLIAYREAVEKRDSYLVVLLDQKILERPEDVPGFTVLTVTAPLPKELLSRLLDDQGAQLDVDTLLRTPPLPAMLESATPAQIARLSRRIRAAANDPQEPLAEIARKAVKAYQNWDEELVDWFGRNTDPRTRLFLIALAFLQGGQATNVLHAMEKLAEKLAEPANVRGGIGAPGIRQLAKNVSARIDDQHRIFFTLPSYDVAILRYVHGDHSKAFRTRLWSWASDLPMRRGGSPNARIAGRVASAMLAVTLALPGADAPEVRTLTERWWGYQTLRPLVVDLMTAVAMSPEAGPAMRGRLNQWAVQSGSLTLLCAVAAVCGGALADAYPQAVLTRLNNLAGRGIDAVTDGVVAAVRSLWERPLHRQATLHRVVDWAAGQDQRHDTGLRALAAISETRDRAGFLLAELAGDADLQAGLVHAFVLLFTAEGPQGELREALFRWLNAAAEEPVYEDLITDLMLRAGGTGQGASSRFARMSDLLYDWQPLARDAEAPAARDMRDRLNERLHRANPLVAA</sequence>
<keyword evidence="2" id="KW-1185">Reference proteome</keyword>